<dbReference type="Gene3D" id="3.40.50.1820">
    <property type="entry name" value="alpha/beta hydrolase"/>
    <property type="match status" value="1"/>
</dbReference>
<dbReference type="PROSITE" id="PS01174">
    <property type="entry name" value="LIPASE_GDXG_SER"/>
    <property type="match status" value="1"/>
</dbReference>
<name>A0A9X1DC78_9SPHN</name>
<dbReference type="InterPro" id="IPR029058">
    <property type="entry name" value="AB_hydrolase_fold"/>
</dbReference>
<accession>A0A9X1DC78</accession>
<dbReference type="RefSeq" id="WP_214623186.1">
    <property type="nucleotide sequence ID" value="NZ_JAHGAW010000006.1"/>
</dbReference>
<evidence type="ECO:0000313" key="4">
    <source>
        <dbReference type="Proteomes" id="UP001138757"/>
    </source>
</evidence>
<dbReference type="GO" id="GO:0019433">
    <property type="term" value="P:triglyceride catabolic process"/>
    <property type="evidence" value="ECO:0007669"/>
    <property type="project" value="TreeGrafter"/>
</dbReference>
<dbReference type="PANTHER" id="PTHR23025:SF4">
    <property type="entry name" value="ALPHA_BETA HYDROLASE FOLD-3 DOMAIN-CONTAINING PROTEIN"/>
    <property type="match status" value="1"/>
</dbReference>
<comment type="caution">
    <text evidence="3">The sequence shown here is derived from an EMBL/GenBank/DDBJ whole genome shotgun (WGS) entry which is preliminary data.</text>
</comment>
<dbReference type="Proteomes" id="UP001138757">
    <property type="component" value="Unassembled WGS sequence"/>
</dbReference>
<dbReference type="InterPro" id="IPR033140">
    <property type="entry name" value="Lipase_GDXG_put_SER_AS"/>
</dbReference>
<dbReference type="SUPFAM" id="SSF53474">
    <property type="entry name" value="alpha/beta-Hydrolases"/>
    <property type="match status" value="1"/>
</dbReference>
<feature type="active site" evidence="1">
    <location>
        <position position="162"/>
    </location>
</feature>
<dbReference type="InterPro" id="IPR013094">
    <property type="entry name" value="AB_hydrolase_3"/>
</dbReference>
<dbReference type="GO" id="GO:0004771">
    <property type="term" value="F:sterol ester esterase activity"/>
    <property type="evidence" value="ECO:0007669"/>
    <property type="project" value="TreeGrafter"/>
</dbReference>
<dbReference type="GO" id="GO:0004806">
    <property type="term" value="F:triacylglycerol lipase activity"/>
    <property type="evidence" value="ECO:0007669"/>
    <property type="project" value="TreeGrafter"/>
</dbReference>
<sequence length="315" mass="33318">MAEETAVFAEGIADYVALFRQTAPSTDMEVMRLFGDMTAGRFAQGLAVNVRRFDTSIAAPGREIAVRVYDPAGNRASEELRPAICYFHGGGFALGSVQSLDLATAALAEATGAVLVSVEYRRLPDSDYPAAQADCDEAFGWLARRADMLGVDPARIAVSGDSAGALLAFCCAANARDAGGTVPVCQLLFYGTFAMDPDRPAYKTALDPNLVVARIHNYIALYKEQGGGPAPVDRTDLAGLPPAHIVAAQYDPLCEEAGEFADRLRAAGVPVTHHVAPGMIHGFLRAIGVSPPARDELTAAAQAIRPLLWPDRTGD</sequence>
<gene>
    <name evidence="3" type="ORF">KK488_10280</name>
</gene>
<dbReference type="GO" id="GO:0005829">
    <property type="term" value="C:cytosol"/>
    <property type="evidence" value="ECO:0007669"/>
    <property type="project" value="TreeGrafter"/>
</dbReference>
<evidence type="ECO:0000259" key="2">
    <source>
        <dbReference type="Pfam" id="PF07859"/>
    </source>
</evidence>
<proteinExistence type="predicted"/>
<dbReference type="Pfam" id="PF07859">
    <property type="entry name" value="Abhydrolase_3"/>
    <property type="match status" value="1"/>
</dbReference>
<dbReference type="AlphaFoldDB" id="A0A9X1DC78"/>
<keyword evidence="3" id="KW-0378">Hydrolase</keyword>
<feature type="domain" description="Alpha/beta hydrolase fold-3" evidence="2">
    <location>
        <begin position="85"/>
        <end position="284"/>
    </location>
</feature>
<evidence type="ECO:0000256" key="1">
    <source>
        <dbReference type="PROSITE-ProRule" id="PRU10038"/>
    </source>
</evidence>
<dbReference type="PANTHER" id="PTHR23025">
    <property type="entry name" value="TRIACYLGLYCEROL LIPASE"/>
    <property type="match status" value="1"/>
</dbReference>
<reference evidence="3" key="1">
    <citation type="submission" date="2021-05" db="EMBL/GenBank/DDBJ databases">
        <title>Genome of Sphingobium sp. strain.</title>
        <authorList>
            <person name="Fan R."/>
        </authorList>
    </citation>
    <scope>NUCLEOTIDE SEQUENCE</scope>
    <source>
        <strain evidence="3">H33</strain>
    </source>
</reference>
<organism evidence="3 4">
    <name type="scientific">Sphingobium nicotianae</name>
    <dbReference type="NCBI Taxonomy" id="2782607"/>
    <lineage>
        <taxon>Bacteria</taxon>
        <taxon>Pseudomonadati</taxon>
        <taxon>Pseudomonadota</taxon>
        <taxon>Alphaproteobacteria</taxon>
        <taxon>Sphingomonadales</taxon>
        <taxon>Sphingomonadaceae</taxon>
        <taxon>Sphingobium</taxon>
    </lineage>
</organism>
<keyword evidence="4" id="KW-1185">Reference proteome</keyword>
<protein>
    <submittedName>
        <fullName evidence="3">Alpha/beta hydrolase</fullName>
    </submittedName>
</protein>
<dbReference type="EMBL" id="JAHGAW010000006">
    <property type="protein sequence ID" value="MBT2187331.1"/>
    <property type="molecule type" value="Genomic_DNA"/>
</dbReference>
<evidence type="ECO:0000313" key="3">
    <source>
        <dbReference type="EMBL" id="MBT2187331.1"/>
    </source>
</evidence>